<evidence type="ECO:0000313" key="1">
    <source>
        <dbReference type="EMBL" id="WEL19168.1"/>
    </source>
</evidence>
<dbReference type="GeneID" id="90589570"/>
<accession>A0ABY8CD88</accession>
<dbReference type="RefSeq" id="WP_347722039.1">
    <property type="nucleotide sequence ID" value="NZ_CP104395.1"/>
</dbReference>
<proteinExistence type="predicted"/>
<dbReference type="EMBL" id="CP104395">
    <property type="protein sequence ID" value="WEL19168.1"/>
    <property type="molecule type" value="Genomic_DNA"/>
</dbReference>
<evidence type="ECO:0000313" key="2">
    <source>
        <dbReference type="Proteomes" id="UP001218034"/>
    </source>
</evidence>
<sequence length="61" mass="7016">MASYEDEEKLQNYVVDEFIDELGPNTASSIFEVASQRLEEQGSVTEDEIEEIVVNLERYTL</sequence>
<dbReference type="Proteomes" id="UP001218034">
    <property type="component" value="Chromosome"/>
</dbReference>
<protein>
    <submittedName>
        <fullName evidence="1">Uncharacterized protein</fullName>
    </submittedName>
</protein>
<keyword evidence="2" id="KW-1185">Reference proteome</keyword>
<organism evidence="1 2">
    <name type="scientific">Candidatus Nanohalococcus occultus</name>
    <dbReference type="NCBI Taxonomy" id="2978047"/>
    <lineage>
        <taxon>Archaea</taxon>
        <taxon>Candidatus Nanohalarchaeota</taxon>
        <taxon>Candidatus Nanohalarchaeota incertae sedis</taxon>
        <taxon>Candidatus Nanohalococcus</taxon>
    </lineage>
</organism>
<reference evidence="1 2" key="1">
    <citation type="submission" date="2022-09" db="EMBL/GenBank/DDBJ databases">
        <title>Xylan utilization by haloarchaea-nanohaloarchaea associations.</title>
        <authorList>
            <person name="Yakimov M."/>
        </authorList>
    </citation>
    <scope>NUCLEOTIDE SEQUENCE [LARGE SCALE GENOMIC DNA]</scope>
    <source>
        <strain evidence="1 2">SVXNc</strain>
    </source>
</reference>
<gene>
    <name evidence="1" type="ORF">SVXNc_0136</name>
</gene>
<name>A0ABY8CD88_9ARCH</name>